<feature type="transmembrane region" description="Helical" evidence="11">
    <location>
        <begin position="75"/>
        <end position="93"/>
    </location>
</feature>
<comment type="cofactor">
    <cofactor evidence="1">
        <name>Zn(2+)</name>
        <dbReference type="ChEBI" id="CHEBI:29105"/>
    </cofactor>
</comment>
<keyword evidence="7" id="KW-0862">Zinc</keyword>
<dbReference type="Proteomes" id="UP001611383">
    <property type="component" value="Chromosome"/>
</dbReference>
<dbReference type="Pfam" id="PF01435">
    <property type="entry name" value="Peptidase_M48"/>
    <property type="match status" value="1"/>
</dbReference>
<evidence type="ECO:0000256" key="2">
    <source>
        <dbReference type="ARBA" id="ARBA00022475"/>
    </source>
</evidence>
<evidence type="ECO:0000256" key="8">
    <source>
        <dbReference type="ARBA" id="ARBA00022989"/>
    </source>
</evidence>
<keyword evidence="2" id="KW-1003">Cell membrane</keyword>
<evidence type="ECO:0000256" key="1">
    <source>
        <dbReference type="ARBA" id="ARBA00001947"/>
    </source>
</evidence>
<protein>
    <submittedName>
        <fullName evidence="13">M48 family metalloprotease</fullName>
    </submittedName>
</protein>
<keyword evidence="10 11" id="KW-0472">Membrane</keyword>
<name>A0ABY9X5K3_9BACT</name>
<keyword evidence="5" id="KW-0479">Metal-binding</keyword>
<evidence type="ECO:0000256" key="9">
    <source>
        <dbReference type="ARBA" id="ARBA00023049"/>
    </source>
</evidence>
<evidence type="ECO:0000313" key="13">
    <source>
        <dbReference type="EMBL" id="WNG50630.1"/>
    </source>
</evidence>
<sequence>MRWLLSLTTRGLPHVSGLALDSTDRKGNVMWARSYTVRAMLAVGFLLLYYTATLGVAVVLLVLPFRVDTTHRFHALFAALCLAGAGAILWSLLPQRERFVPSGPRLTEDEHPRLFAALKDVARRMEVELPSEVFLVEDVNAYVTQVGGFLGFGGRRILCIGLGLLAVDNLSQFRAAVAHELGHFKGGETKLASLIYSTRSSMSRALVFLGEDDRMPLRKPFTWVPKLFLRITQAISRQQELVADEWSIRIAGKRAHISGLRREVLHAVAYRRFLEHEVYPLVDKDVVPDNLFEGFRRYLVSSAWAEAQQELAGAVPEREAGSYDSHPSIEERIAFAEQMEVPEQPLDETPAYTLLSDAETLERRFTAELWPNAVEFIPWAEAGARWSKLWNETASRVQARVPEFSWARVPSLLKDTAAQESFAEAVDPRLVGYRVSDRAERVQEVVSHAVSAYLASILAQHGMTWTTSPGESLKLEWNGERVDPSALVEQWLAGKRGPAEELERLRTRLGVAEDAAWSVPEEARAKALAPLAPVTVLRIGDAVTVRAPLSRMGLPHCCALCGGALAHHVETRFHVGGMMRDDGDVTIQVPTCEAHARQSHKAFKVRRYEEDSGFITLEVPGLAYAELIQRSNA</sequence>
<evidence type="ECO:0000256" key="5">
    <source>
        <dbReference type="ARBA" id="ARBA00022723"/>
    </source>
</evidence>
<dbReference type="InterPro" id="IPR050083">
    <property type="entry name" value="HtpX_protease"/>
</dbReference>
<evidence type="ECO:0000256" key="3">
    <source>
        <dbReference type="ARBA" id="ARBA00022670"/>
    </source>
</evidence>
<feature type="domain" description="Peptidase M48" evidence="12">
    <location>
        <begin position="111"/>
        <end position="339"/>
    </location>
</feature>
<evidence type="ECO:0000256" key="11">
    <source>
        <dbReference type="SAM" id="Phobius"/>
    </source>
</evidence>
<evidence type="ECO:0000256" key="7">
    <source>
        <dbReference type="ARBA" id="ARBA00022833"/>
    </source>
</evidence>
<evidence type="ECO:0000313" key="14">
    <source>
        <dbReference type="Proteomes" id="UP001611383"/>
    </source>
</evidence>
<keyword evidence="8 11" id="KW-1133">Transmembrane helix</keyword>
<dbReference type="GO" id="GO:0008237">
    <property type="term" value="F:metallopeptidase activity"/>
    <property type="evidence" value="ECO:0007669"/>
    <property type="project" value="UniProtKB-KW"/>
</dbReference>
<dbReference type="CDD" id="cd07328">
    <property type="entry name" value="M48_Ste24p_like"/>
    <property type="match status" value="1"/>
</dbReference>
<accession>A0ABY9X5K3</accession>
<feature type="transmembrane region" description="Helical" evidence="11">
    <location>
        <begin position="41"/>
        <end position="63"/>
    </location>
</feature>
<proteinExistence type="predicted"/>
<keyword evidence="9 13" id="KW-0482">Metalloprotease</keyword>
<gene>
    <name evidence="13" type="ORF">F0U60_45765</name>
</gene>
<evidence type="ECO:0000256" key="10">
    <source>
        <dbReference type="ARBA" id="ARBA00023136"/>
    </source>
</evidence>
<dbReference type="PANTHER" id="PTHR43221:SF2">
    <property type="entry name" value="PROTEASE HTPX HOMOLOG"/>
    <property type="match status" value="1"/>
</dbReference>
<keyword evidence="3" id="KW-0645">Protease</keyword>
<keyword evidence="14" id="KW-1185">Reference proteome</keyword>
<evidence type="ECO:0000259" key="12">
    <source>
        <dbReference type="Pfam" id="PF01435"/>
    </source>
</evidence>
<dbReference type="PANTHER" id="PTHR43221">
    <property type="entry name" value="PROTEASE HTPX"/>
    <property type="match status" value="1"/>
</dbReference>
<evidence type="ECO:0000256" key="6">
    <source>
        <dbReference type="ARBA" id="ARBA00022801"/>
    </source>
</evidence>
<organism evidence="13 14">
    <name type="scientific">Archangium minus</name>
    <dbReference type="NCBI Taxonomy" id="83450"/>
    <lineage>
        <taxon>Bacteria</taxon>
        <taxon>Pseudomonadati</taxon>
        <taxon>Myxococcota</taxon>
        <taxon>Myxococcia</taxon>
        <taxon>Myxococcales</taxon>
        <taxon>Cystobacterineae</taxon>
        <taxon>Archangiaceae</taxon>
        <taxon>Archangium</taxon>
    </lineage>
</organism>
<keyword evidence="4 11" id="KW-0812">Transmembrane</keyword>
<dbReference type="Gene3D" id="3.30.2010.10">
    <property type="entry name" value="Metalloproteases ('zincins'), catalytic domain"/>
    <property type="match status" value="1"/>
</dbReference>
<dbReference type="EMBL" id="CP043494">
    <property type="protein sequence ID" value="WNG50630.1"/>
    <property type="molecule type" value="Genomic_DNA"/>
</dbReference>
<keyword evidence="6" id="KW-0378">Hydrolase</keyword>
<reference evidence="13 14" key="1">
    <citation type="submission" date="2019-08" db="EMBL/GenBank/DDBJ databases">
        <title>Archangium and Cystobacter genomes.</title>
        <authorList>
            <person name="Chen I.-C.K."/>
            <person name="Wielgoss S."/>
        </authorList>
    </citation>
    <scope>NUCLEOTIDE SEQUENCE [LARGE SCALE GENOMIC DNA]</scope>
    <source>
        <strain evidence="13 14">Cbm 6</strain>
    </source>
</reference>
<dbReference type="InterPro" id="IPR001915">
    <property type="entry name" value="Peptidase_M48"/>
</dbReference>
<evidence type="ECO:0000256" key="4">
    <source>
        <dbReference type="ARBA" id="ARBA00022692"/>
    </source>
</evidence>